<protein>
    <submittedName>
        <fullName evidence="2">Uncharacterized protein</fullName>
    </submittedName>
</protein>
<reference evidence="2" key="2">
    <citation type="journal article" date="2015" name="Fish Shellfish Immunol.">
        <title>Early steps in the European eel (Anguilla anguilla)-Vibrio vulnificus interaction in the gills: Role of the RtxA13 toxin.</title>
        <authorList>
            <person name="Callol A."/>
            <person name="Pajuelo D."/>
            <person name="Ebbesson L."/>
            <person name="Teles M."/>
            <person name="MacKenzie S."/>
            <person name="Amaro C."/>
        </authorList>
    </citation>
    <scope>NUCLEOTIDE SEQUENCE</scope>
</reference>
<keyword evidence="1" id="KW-0732">Signal</keyword>
<dbReference type="EMBL" id="GBXM01079860">
    <property type="protein sequence ID" value="JAH28717.1"/>
    <property type="molecule type" value="Transcribed_RNA"/>
</dbReference>
<sequence>MLMKLLRMAISSLGVRTFLLLGKPKLISQQGCKTQDPSALLDFLSLSTACDN</sequence>
<feature type="chain" id="PRO_5002432424" evidence="1">
    <location>
        <begin position="18"/>
        <end position="52"/>
    </location>
</feature>
<evidence type="ECO:0000256" key="1">
    <source>
        <dbReference type="SAM" id="SignalP"/>
    </source>
</evidence>
<organism evidence="2">
    <name type="scientific">Anguilla anguilla</name>
    <name type="common">European freshwater eel</name>
    <name type="synonym">Muraena anguilla</name>
    <dbReference type="NCBI Taxonomy" id="7936"/>
    <lineage>
        <taxon>Eukaryota</taxon>
        <taxon>Metazoa</taxon>
        <taxon>Chordata</taxon>
        <taxon>Craniata</taxon>
        <taxon>Vertebrata</taxon>
        <taxon>Euteleostomi</taxon>
        <taxon>Actinopterygii</taxon>
        <taxon>Neopterygii</taxon>
        <taxon>Teleostei</taxon>
        <taxon>Anguilliformes</taxon>
        <taxon>Anguillidae</taxon>
        <taxon>Anguilla</taxon>
    </lineage>
</organism>
<dbReference type="AlphaFoldDB" id="A0A0E9RIS3"/>
<feature type="signal peptide" evidence="1">
    <location>
        <begin position="1"/>
        <end position="17"/>
    </location>
</feature>
<proteinExistence type="predicted"/>
<name>A0A0E9RIS3_ANGAN</name>
<reference evidence="2" key="1">
    <citation type="submission" date="2014-11" db="EMBL/GenBank/DDBJ databases">
        <authorList>
            <person name="Amaro Gonzalez C."/>
        </authorList>
    </citation>
    <scope>NUCLEOTIDE SEQUENCE</scope>
</reference>
<evidence type="ECO:0000313" key="2">
    <source>
        <dbReference type="EMBL" id="JAH28717.1"/>
    </source>
</evidence>
<accession>A0A0E9RIS3</accession>